<dbReference type="AlphaFoldDB" id="G2J5Z7"/>
<sequence length="63" mass="7331">MRCRLIRNANDCKVYAIWTLPIKLNINTLIYPWKSRSFKHANVISIYEHTSCVSGFINFPASN</sequence>
<dbReference type="EMBL" id="BT128854">
    <property type="protein sequence ID" value="AEN25573.1"/>
    <property type="molecule type" value="mRNA"/>
</dbReference>
<reference evidence="1" key="1">
    <citation type="submission" date="2011-08" db="EMBL/GenBank/DDBJ databases">
        <authorList>
            <person name="Carlson J."/>
            <person name="Booth B."/>
            <person name="Frise E."/>
            <person name="Park S."/>
            <person name="Wan K."/>
            <person name="Yu C."/>
            <person name="Celniker S."/>
        </authorList>
    </citation>
    <scope>NUCLEOTIDE SEQUENCE</scope>
</reference>
<organism evidence="1">
    <name type="scientific">Drosophila melanogaster</name>
    <name type="common">Fruit fly</name>
    <dbReference type="NCBI Taxonomy" id="7227"/>
    <lineage>
        <taxon>Eukaryota</taxon>
        <taxon>Metazoa</taxon>
        <taxon>Ecdysozoa</taxon>
        <taxon>Arthropoda</taxon>
        <taxon>Hexapoda</taxon>
        <taxon>Insecta</taxon>
        <taxon>Pterygota</taxon>
        <taxon>Neoptera</taxon>
        <taxon>Endopterygota</taxon>
        <taxon>Diptera</taxon>
        <taxon>Brachycera</taxon>
        <taxon>Muscomorpha</taxon>
        <taxon>Ephydroidea</taxon>
        <taxon>Drosophilidae</taxon>
        <taxon>Drosophila</taxon>
        <taxon>Sophophora</taxon>
    </lineage>
</organism>
<protein>
    <submittedName>
        <fullName evidence="1">FI15716p1</fullName>
    </submittedName>
</protein>
<gene>
    <name evidence="1" type="primary">CG42765-RA</name>
</gene>
<accession>G2J5Z7</accession>
<proteinExistence type="evidence at transcript level"/>
<evidence type="ECO:0000313" key="1">
    <source>
        <dbReference type="EMBL" id="AEN25573.1"/>
    </source>
</evidence>
<name>G2J5Z7_DROME</name>